<feature type="transmembrane region" description="Helical" evidence="1">
    <location>
        <begin position="39"/>
        <end position="60"/>
    </location>
</feature>
<keyword evidence="1" id="KW-0472">Membrane</keyword>
<name>A0A9P7RXD8_9AGAR</name>
<dbReference type="EMBL" id="CM032186">
    <property type="protein sequence ID" value="KAG7091569.1"/>
    <property type="molecule type" value="Genomic_DNA"/>
</dbReference>
<dbReference type="GeneID" id="66079669"/>
<feature type="transmembrane region" description="Helical" evidence="1">
    <location>
        <begin position="117"/>
        <end position="141"/>
    </location>
</feature>
<gene>
    <name evidence="2" type="ORF">E1B28_010593</name>
</gene>
<reference evidence="2" key="1">
    <citation type="journal article" date="2021" name="Genome Biol. Evol.">
        <title>The assembled and annotated genome of the fairy-ring fungus Marasmius oreades.</title>
        <authorList>
            <person name="Hiltunen M."/>
            <person name="Ament-Velasquez S.L."/>
            <person name="Johannesson H."/>
        </authorList>
    </citation>
    <scope>NUCLEOTIDE SEQUENCE</scope>
    <source>
        <strain evidence="2">03SP1</strain>
    </source>
</reference>
<dbReference type="Proteomes" id="UP001049176">
    <property type="component" value="Chromosome 6"/>
</dbReference>
<dbReference type="RefSeq" id="XP_043008039.1">
    <property type="nucleotide sequence ID" value="XM_043155568.1"/>
</dbReference>
<sequence length="341" mass="37501">MQIGQVQKVEKVLIPSDWHAMVNLRNELVDGVRGELRRMTVAGVVFIVITNLVTELVLLSRCYLVWGSRRRFVVVPGVFSLTATVFGIWNAITLSRIHGLFVFTPIIGSGGPKLSQFVIFVFAALFSNLLLGLMIAGRLIYITRCANRHMALDGKGGKGMYYSAAATALIIMCVPVIFIHHLPNPYTNLVISISWSCKLTIISLESGLLYHLVLLIYTIIVAIGITNSDSPSVYWHPTKAFVTAHAVFYYSMIQIAGIVPTLIIVRFGLGVTVGDKDRDVQVQAGYDDVPVRDLQTVFAKSPSGYLDVEKVEQRSSLESVGFEVPRESGLEATVGYAPVHT</sequence>
<keyword evidence="1" id="KW-1133">Transmembrane helix</keyword>
<evidence type="ECO:0000313" key="3">
    <source>
        <dbReference type="Proteomes" id="UP001049176"/>
    </source>
</evidence>
<comment type="caution">
    <text evidence="2">The sequence shown here is derived from an EMBL/GenBank/DDBJ whole genome shotgun (WGS) entry which is preliminary data.</text>
</comment>
<organism evidence="2 3">
    <name type="scientific">Marasmius oreades</name>
    <name type="common">fairy-ring Marasmius</name>
    <dbReference type="NCBI Taxonomy" id="181124"/>
    <lineage>
        <taxon>Eukaryota</taxon>
        <taxon>Fungi</taxon>
        <taxon>Dikarya</taxon>
        <taxon>Basidiomycota</taxon>
        <taxon>Agaricomycotina</taxon>
        <taxon>Agaricomycetes</taxon>
        <taxon>Agaricomycetidae</taxon>
        <taxon>Agaricales</taxon>
        <taxon>Marasmiineae</taxon>
        <taxon>Marasmiaceae</taxon>
        <taxon>Marasmius</taxon>
    </lineage>
</organism>
<accession>A0A9P7RXD8</accession>
<feature type="transmembrane region" description="Helical" evidence="1">
    <location>
        <begin position="72"/>
        <end position="97"/>
    </location>
</feature>
<dbReference type="OrthoDB" id="3186354at2759"/>
<proteinExistence type="predicted"/>
<feature type="transmembrane region" description="Helical" evidence="1">
    <location>
        <begin position="208"/>
        <end position="227"/>
    </location>
</feature>
<evidence type="ECO:0000313" key="2">
    <source>
        <dbReference type="EMBL" id="KAG7091569.1"/>
    </source>
</evidence>
<keyword evidence="1" id="KW-0812">Transmembrane</keyword>
<feature type="transmembrane region" description="Helical" evidence="1">
    <location>
        <begin position="161"/>
        <end position="179"/>
    </location>
</feature>
<evidence type="ECO:0000256" key="1">
    <source>
        <dbReference type="SAM" id="Phobius"/>
    </source>
</evidence>
<protein>
    <submittedName>
        <fullName evidence="2">Uncharacterized protein</fullName>
    </submittedName>
</protein>
<dbReference type="AlphaFoldDB" id="A0A9P7RXD8"/>
<keyword evidence="3" id="KW-1185">Reference proteome</keyword>
<feature type="transmembrane region" description="Helical" evidence="1">
    <location>
        <begin position="247"/>
        <end position="269"/>
    </location>
</feature>
<dbReference type="KEGG" id="more:E1B28_010593"/>